<dbReference type="EMBL" id="MK049061">
    <property type="protein sequence ID" value="AZQ25002.1"/>
    <property type="molecule type" value="mRNA"/>
</dbReference>
<dbReference type="Proteomes" id="UP000639338">
    <property type="component" value="Unassembled WGS sequence"/>
</dbReference>
<feature type="signal peptide" evidence="5">
    <location>
        <begin position="1"/>
        <end position="20"/>
    </location>
</feature>
<dbReference type="SUPFAM" id="SSF47565">
    <property type="entry name" value="Insect pheromone/odorant-binding proteins"/>
    <property type="match status" value="1"/>
</dbReference>
<dbReference type="SMR" id="A0A3S9LWE5"/>
<dbReference type="GO" id="GO:0005549">
    <property type="term" value="F:odorant binding"/>
    <property type="evidence" value="ECO:0007669"/>
    <property type="project" value="InterPro"/>
</dbReference>
<organism evidence="6">
    <name type="scientific">Aphidius gifuensis</name>
    <name type="common">Parasitoid wasp</name>
    <dbReference type="NCBI Taxonomy" id="684658"/>
    <lineage>
        <taxon>Eukaryota</taxon>
        <taxon>Metazoa</taxon>
        <taxon>Ecdysozoa</taxon>
        <taxon>Arthropoda</taxon>
        <taxon>Hexapoda</taxon>
        <taxon>Insecta</taxon>
        <taxon>Pterygota</taxon>
        <taxon>Neoptera</taxon>
        <taxon>Endopterygota</taxon>
        <taxon>Hymenoptera</taxon>
        <taxon>Apocrita</taxon>
        <taxon>Ichneumonoidea</taxon>
        <taxon>Braconidae</taxon>
        <taxon>Aphidiinae</taxon>
        <taxon>Aphidius</taxon>
    </lineage>
</organism>
<dbReference type="InterPro" id="IPR036728">
    <property type="entry name" value="PBP_GOBP_sf"/>
</dbReference>
<dbReference type="PANTHER" id="PTHR11857:SF43">
    <property type="entry name" value="GEO07291P1-RELATED"/>
    <property type="match status" value="1"/>
</dbReference>
<evidence type="ECO:0000256" key="2">
    <source>
        <dbReference type="ARBA" id="ARBA00008098"/>
    </source>
</evidence>
<dbReference type="CDD" id="cd23992">
    <property type="entry name" value="PBP_GOBP"/>
    <property type="match status" value="1"/>
</dbReference>
<dbReference type="SMART" id="SM00708">
    <property type="entry name" value="PhBP"/>
    <property type="match status" value="1"/>
</dbReference>
<dbReference type="Gene3D" id="1.10.238.20">
    <property type="entry name" value="Pheromone/general odorant binding protein domain"/>
    <property type="match status" value="1"/>
</dbReference>
<dbReference type="OrthoDB" id="7665616at2759"/>
<evidence type="ECO:0000313" key="6">
    <source>
        <dbReference type="EMBL" id="AZQ25002.1"/>
    </source>
</evidence>
<dbReference type="EMBL" id="JACMRX010000004">
    <property type="protein sequence ID" value="KAF7990213.1"/>
    <property type="molecule type" value="Genomic_DNA"/>
</dbReference>
<reference evidence="6" key="1">
    <citation type="journal article" date="2018" name="Front. Physiol.">
        <title>Differential Expression Analysis of Olfactory Genes Based on a Combination of Sequencing Platforms and Behavioral Investigations in Aphidius gifuensis.</title>
        <authorList>
            <person name="Fan J."/>
            <person name="Zhang Q."/>
            <person name="Xu Q."/>
            <person name="Xue W."/>
            <person name="Han Z."/>
            <person name="Sun J."/>
            <person name="Chen J."/>
        </authorList>
    </citation>
    <scope>NUCLEOTIDE SEQUENCE</scope>
</reference>
<keyword evidence="4 5" id="KW-0732">Signal</keyword>
<dbReference type="PANTHER" id="PTHR11857">
    <property type="entry name" value="ODORANT BINDING PROTEIN-RELATED"/>
    <property type="match status" value="1"/>
</dbReference>
<dbReference type="Pfam" id="PF01395">
    <property type="entry name" value="PBP_GOBP"/>
    <property type="match status" value="1"/>
</dbReference>
<evidence type="ECO:0000313" key="8">
    <source>
        <dbReference type="Proteomes" id="UP000639338"/>
    </source>
</evidence>
<dbReference type="GO" id="GO:0007608">
    <property type="term" value="P:sensory perception of smell"/>
    <property type="evidence" value="ECO:0007669"/>
    <property type="project" value="TreeGrafter"/>
</dbReference>
<reference evidence="7 8" key="2">
    <citation type="submission" date="2020-08" db="EMBL/GenBank/DDBJ databases">
        <title>Aphidius gifuensis genome sequencing and assembly.</title>
        <authorList>
            <person name="Du Z."/>
        </authorList>
    </citation>
    <scope>NUCLEOTIDE SEQUENCE [LARGE SCALE GENOMIC DNA]</scope>
    <source>
        <strain evidence="7">YNYX2018</strain>
        <tissue evidence="7">Adults</tissue>
    </source>
</reference>
<name>A0A3S9LWE5_APHGI</name>
<evidence type="ECO:0000256" key="5">
    <source>
        <dbReference type="SAM" id="SignalP"/>
    </source>
</evidence>
<comment type="subcellular location">
    <subcellularLocation>
        <location evidence="1">Secreted</location>
    </subcellularLocation>
</comment>
<evidence type="ECO:0000256" key="4">
    <source>
        <dbReference type="ARBA" id="ARBA00022729"/>
    </source>
</evidence>
<evidence type="ECO:0000313" key="7">
    <source>
        <dbReference type="EMBL" id="KAF7990213.1"/>
    </source>
</evidence>
<gene>
    <name evidence="7" type="ORF">HCN44_000018</name>
</gene>
<proteinExistence type="evidence at transcript level"/>
<sequence length="137" mass="15452">MNTSSVILVFCALAITMVVGNHEKFHEAIAKCKEELSIDDEMFENHKKNHFISEDPKLKCWGACLMKKMGTMTNEGVVMKEKAIEMIPADMKNRDKLMEAIETCSIKSGADECETASMVHKCIKEKMPERPQKPDGN</sequence>
<evidence type="ECO:0000256" key="3">
    <source>
        <dbReference type="ARBA" id="ARBA00022525"/>
    </source>
</evidence>
<dbReference type="AlphaFoldDB" id="A0A3S9LWE5"/>
<dbReference type="InterPro" id="IPR006170">
    <property type="entry name" value="PBP/GOBP"/>
</dbReference>
<keyword evidence="8" id="KW-1185">Reference proteome</keyword>
<dbReference type="GO" id="GO:0005615">
    <property type="term" value="C:extracellular space"/>
    <property type="evidence" value="ECO:0007669"/>
    <property type="project" value="TreeGrafter"/>
</dbReference>
<protein>
    <submittedName>
        <fullName evidence="6">Odorant-binding protein</fullName>
    </submittedName>
</protein>
<accession>A0A3S9LWE5</accession>
<comment type="similarity">
    <text evidence="2">Belongs to the PBP/GOBP family.</text>
</comment>
<keyword evidence="3" id="KW-0964">Secreted</keyword>
<evidence type="ECO:0000256" key="1">
    <source>
        <dbReference type="ARBA" id="ARBA00004613"/>
    </source>
</evidence>
<feature type="chain" id="PRO_5044396977" evidence="5">
    <location>
        <begin position="21"/>
        <end position="137"/>
    </location>
</feature>